<dbReference type="GO" id="GO:0022857">
    <property type="term" value="F:transmembrane transporter activity"/>
    <property type="evidence" value="ECO:0007669"/>
    <property type="project" value="InterPro"/>
</dbReference>
<comment type="caution">
    <text evidence="10">The sequence shown here is derived from an EMBL/GenBank/DDBJ whole genome shotgun (WGS) entry which is preliminary data.</text>
</comment>
<evidence type="ECO:0000256" key="3">
    <source>
        <dbReference type="ARBA" id="ARBA00022475"/>
    </source>
</evidence>
<keyword evidence="2" id="KW-0813">Transport</keyword>
<dbReference type="InterPro" id="IPR011701">
    <property type="entry name" value="MFS"/>
</dbReference>
<name>A0A3D9RQE4_9BACL</name>
<keyword evidence="4 8" id="KW-0812">Transmembrane</keyword>
<evidence type="ECO:0000256" key="8">
    <source>
        <dbReference type="SAM" id="Phobius"/>
    </source>
</evidence>
<evidence type="ECO:0000256" key="7">
    <source>
        <dbReference type="SAM" id="MobiDB-lite"/>
    </source>
</evidence>
<evidence type="ECO:0000256" key="5">
    <source>
        <dbReference type="ARBA" id="ARBA00022989"/>
    </source>
</evidence>
<dbReference type="OrthoDB" id="3268460at2"/>
<evidence type="ECO:0000313" key="11">
    <source>
        <dbReference type="Proteomes" id="UP000256304"/>
    </source>
</evidence>
<feature type="transmembrane region" description="Helical" evidence="8">
    <location>
        <begin position="101"/>
        <end position="126"/>
    </location>
</feature>
<evidence type="ECO:0000256" key="2">
    <source>
        <dbReference type="ARBA" id="ARBA00022448"/>
    </source>
</evidence>
<evidence type="ECO:0000256" key="6">
    <source>
        <dbReference type="ARBA" id="ARBA00023136"/>
    </source>
</evidence>
<keyword evidence="6 8" id="KW-0472">Membrane</keyword>
<dbReference type="InterPro" id="IPR050171">
    <property type="entry name" value="MFS_Transporters"/>
</dbReference>
<dbReference type="Pfam" id="PF07690">
    <property type="entry name" value="MFS_1"/>
    <property type="match status" value="1"/>
</dbReference>
<keyword evidence="11" id="KW-1185">Reference proteome</keyword>
<dbReference type="EMBL" id="QTTN01000023">
    <property type="protein sequence ID" value="REE78963.1"/>
    <property type="molecule type" value="Genomic_DNA"/>
</dbReference>
<feature type="transmembrane region" description="Helical" evidence="8">
    <location>
        <begin position="374"/>
        <end position="395"/>
    </location>
</feature>
<feature type="transmembrane region" description="Helical" evidence="8">
    <location>
        <begin position="12"/>
        <end position="37"/>
    </location>
</feature>
<feature type="transmembrane region" description="Helical" evidence="8">
    <location>
        <begin position="343"/>
        <end position="362"/>
    </location>
</feature>
<keyword evidence="3" id="KW-1003">Cell membrane</keyword>
<dbReference type="PANTHER" id="PTHR23517:SF10">
    <property type="entry name" value="MAJOR FACILITATOR SUPERFAMILY (MFS) PROFILE DOMAIN-CONTAINING PROTEIN"/>
    <property type="match status" value="1"/>
</dbReference>
<comment type="subcellular location">
    <subcellularLocation>
        <location evidence="1">Cell membrane</location>
        <topology evidence="1">Multi-pass membrane protein</topology>
    </subcellularLocation>
</comment>
<dbReference type="SUPFAM" id="SSF103473">
    <property type="entry name" value="MFS general substrate transporter"/>
    <property type="match status" value="1"/>
</dbReference>
<proteinExistence type="predicted"/>
<feature type="transmembrane region" description="Helical" evidence="8">
    <location>
        <begin position="218"/>
        <end position="236"/>
    </location>
</feature>
<dbReference type="PANTHER" id="PTHR23517">
    <property type="entry name" value="RESISTANCE PROTEIN MDTM, PUTATIVE-RELATED-RELATED"/>
    <property type="match status" value="1"/>
</dbReference>
<feature type="transmembrane region" description="Helical" evidence="8">
    <location>
        <begin position="164"/>
        <end position="184"/>
    </location>
</feature>
<reference evidence="10 11" key="1">
    <citation type="submission" date="2018-08" db="EMBL/GenBank/DDBJ databases">
        <title>Genomic Encyclopedia of Type Strains, Phase III (KMG-III): the genomes of soil and plant-associated and newly described type strains.</title>
        <authorList>
            <person name="Whitman W."/>
        </authorList>
    </citation>
    <scope>NUCLEOTIDE SEQUENCE [LARGE SCALE GENOMIC DNA]</scope>
    <source>
        <strain evidence="10 11">CGMCC 1.10966</strain>
    </source>
</reference>
<dbReference type="AlphaFoldDB" id="A0A3D9RQE4"/>
<feature type="region of interest" description="Disordered" evidence="7">
    <location>
        <begin position="402"/>
        <end position="426"/>
    </location>
</feature>
<gene>
    <name evidence="10" type="ORF">A8990_12391</name>
</gene>
<feature type="transmembrane region" description="Helical" evidence="8">
    <location>
        <begin position="138"/>
        <end position="158"/>
    </location>
</feature>
<dbReference type="Proteomes" id="UP000256304">
    <property type="component" value="Unassembled WGS sequence"/>
</dbReference>
<evidence type="ECO:0000256" key="1">
    <source>
        <dbReference type="ARBA" id="ARBA00004651"/>
    </source>
</evidence>
<dbReference type="RefSeq" id="WP_116190590.1">
    <property type="nucleotide sequence ID" value="NZ_QTTN01000023.1"/>
</dbReference>
<dbReference type="GO" id="GO:0005886">
    <property type="term" value="C:plasma membrane"/>
    <property type="evidence" value="ECO:0007669"/>
    <property type="project" value="UniProtKB-SubCell"/>
</dbReference>
<organism evidence="10 11">
    <name type="scientific">Paenibacillus taihuensis</name>
    <dbReference type="NCBI Taxonomy" id="1156355"/>
    <lineage>
        <taxon>Bacteria</taxon>
        <taxon>Bacillati</taxon>
        <taxon>Bacillota</taxon>
        <taxon>Bacilli</taxon>
        <taxon>Bacillales</taxon>
        <taxon>Paenibacillaceae</taxon>
        <taxon>Paenibacillus</taxon>
    </lineage>
</organism>
<feature type="domain" description="Major facilitator superfamily (MFS) profile" evidence="9">
    <location>
        <begin position="10"/>
        <end position="400"/>
    </location>
</feature>
<dbReference type="PROSITE" id="PS50850">
    <property type="entry name" value="MFS"/>
    <property type="match status" value="1"/>
</dbReference>
<dbReference type="Gene3D" id="1.20.1250.20">
    <property type="entry name" value="MFS general substrate transporter like domains"/>
    <property type="match status" value="1"/>
</dbReference>
<feature type="transmembrane region" description="Helical" evidence="8">
    <location>
        <begin position="49"/>
        <end position="70"/>
    </location>
</feature>
<feature type="transmembrane region" description="Helical" evidence="8">
    <location>
        <begin position="310"/>
        <end position="331"/>
    </location>
</feature>
<sequence>MRFFSHYPKEIQVFLLASLINAIGSALMWPLVTMFVFDQLGRSMSDAGLVILVQSIGGIAGQLLGGALYHRVGVKRLIIGALALNAVCLLFLPILSHSWPIFIVAMGLIGLFNFSSMPAIQAFIGFRFADRRGELFNVIYVANNIGVAIGTALSGFLADVSYTLSFTMNGVSSGLFAFFFMIYLQRVGTTSGAAAGVKMKKLSPENASGWSLLLDVRLYLFMALGGMLINLGNSIWNTGVSPTIISSGLPKQMFGYLWTLNGIMIFVAQPVTNFIKRIAASTITAQLTASALFYLSGFVAILAVQNFTGMVVGMVLTTLGEMLIAPAVPAFLSERGGKNAPFYLGLAGGIGSAGRVLGPYLMGHLYDIGQLTPVAWLAVITAAVSAISFGVHAFLNRPSRLGAEHSQQRGQPKHAGKEAAASTESM</sequence>
<feature type="transmembrane region" description="Helical" evidence="8">
    <location>
        <begin position="287"/>
        <end position="304"/>
    </location>
</feature>
<feature type="transmembrane region" description="Helical" evidence="8">
    <location>
        <begin position="77"/>
        <end position="95"/>
    </location>
</feature>
<dbReference type="InterPro" id="IPR036259">
    <property type="entry name" value="MFS_trans_sf"/>
</dbReference>
<protein>
    <submittedName>
        <fullName evidence="10">Putative MFS family arabinose efflux permease</fullName>
    </submittedName>
</protein>
<feature type="transmembrane region" description="Helical" evidence="8">
    <location>
        <begin position="256"/>
        <end position="275"/>
    </location>
</feature>
<accession>A0A3D9RQE4</accession>
<evidence type="ECO:0000313" key="10">
    <source>
        <dbReference type="EMBL" id="REE78963.1"/>
    </source>
</evidence>
<evidence type="ECO:0000259" key="9">
    <source>
        <dbReference type="PROSITE" id="PS50850"/>
    </source>
</evidence>
<dbReference type="InterPro" id="IPR020846">
    <property type="entry name" value="MFS_dom"/>
</dbReference>
<keyword evidence="5 8" id="KW-1133">Transmembrane helix</keyword>
<evidence type="ECO:0000256" key="4">
    <source>
        <dbReference type="ARBA" id="ARBA00022692"/>
    </source>
</evidence>